<dbReference type="PANTHER" id="PTHR30572">
    <property type="entry name" value="MEMBRANE COMPONENT OF TRANSPORTER-RELATED"/>
    <property type="match status" value="1"/>
</dbReference>
<dbReference type="Pfam" id="PF12704">
    <property type="entry name" value="MacB_PCD"/>
    <property type="match status" value="2"/>
</dbReference>
<evidence type="ECO:0000256" key="1">
    <source>
        <dbReference type="ARBA" id="ARBA00004651"/>
    </source>
</evidence>
<feature type="transmembrane region" description="Helical" evidence="6">
    <location>
        <begin position="437"/>
        <end position="462"/>
    </location>
</feature>
<accession>A0A2K8Z0N8</accession>
<evidence type="ECO:0000256" key="5">
    <source>
        <dbReference type="ARBA" id="ARBA00023136"/>
    </source>
</evidence>
<dbReference type="OrthoDB" id="5933722at2"/>
<feature type="domain" description="MacB-like periplasmic core" evidence="8">
    <location>
        <begin position="20"/>
        <end position="242"/>
    </location>
</feature>
<dbReference type="GO" id="GO:0051301">
    <property type="term" value="P:cell division"/>
    <property type="evidence" value="ECO:0007669"/>
    <property type="project" value="UniProtKB-KW"/>
</dbReference>
<evidence type="ECO:0000259" key="8">
    <source>
        <dbReference type="Pfam" id="PF12704"/>
    </source>
</evidence>
<feature type="transmembrane region" description="Helical" evidence="6">
    <location>
        <begin position="392"/>
        <end position="416"/>
    </location>
</feature>
<evidence type="ECO:0000256" key="3">
    <source>
        <dbReference type="ARBA" id="ARBA00022692"/>
    </source>
</evidence>
<proteinExistence type="predicted"/>
<dbReference type="GO" id="GO:0022857">
    <property type="term" value="F:transmembrane transporter activity"/>
    <property type="evidence" value="ECO:0007669"/>
    <property type="project" value="TreeGrafter"/>
</dbReference>
<feature type="domain" description="MacB-like periplasmic core" evidence="8">
    <location>
        <begin position="517"/>
        <end position="615"/>
    </location>
</feature>
<dbReference type="GO" id="GO:0005886">
    <property type="term" value="C:plasma membrane"/>
    <property type="evidence" value="ECO:0007669"/>
    <property type="project" value="UniProtKB-SubCell"/>
</dbReference>
<feature type="transmembrane region" description="Helical" evidence="6">
    <location>
        <begin position="298"/>
        <end position="320"/>
    </location>
</feature>
<feature type="transmembrane region" description="Helical" evidence="6">
    <location>
        <begin position="349"/>
        <end position="372"/>
    </location>
</feature>
<keyword evidence="9" id="KW-0131">Cell cycle</keyword>
<evidence type="ECO:0000256" key="2">
    <source>
        <dbReference type="ARBA" id="ARBA00022475"/>
    </source>
</evidence>
<feature type="transmembrane region" description="Helical" evidence="6">
    <location>
        <begin position="21"/>
        <end position="42"/>
    </location>
</feature>
<dbReference type="EMBL" id="CP025096">
    <property type="protein sequence ID" value="AUD03384.1"/>
    <property type="molecule type" value="Genomic_DNA"/>
</dbReference>
<protein>
    <submittedName>
        <fullName evidence="9">Cell division protein FtsX</fullName>
    </submittedName>
</protein>
<keyword evidence="2" id="KW-1003">Cell membrane</keyword>
<dbReference type="Pfam" id="PF02687">
    <property type="entry name" value="FtsX"/>
    <property type="match status" value="2"/>
</dbReference>
<feature type="domain" description="ABC3 transporter permease C-terminal" evidence="7">
    <location>
        <begin position="691"/>
        <end position="804"/>
    </location>
</feature>
<dbReference type="Proteomes" id="UP000232883">
    <property type="component" value="Chromosome"/>
</dbReference>
<keyword evidence="4 6" id="KW-1133">Transmembrane helix</keyword>
<evidence type="ECO:0000313" key="9">
    <source>
        <dbReference type="EMBL" id="AUD03384.1"/>
    </source>
</evidence>
<dbReference type="RefSeq" id="WP_100989452.1">
    <property type="nucleotide sequence ID" value="NZ_CP025096.1"/>
</dbReference>
<dbReference type="InterPro" id="IPR050250">
    <property type="entry name" value="Macrolide_Exporter_MacB"/>
</dbReference>
<feature type="transmembrane region" description="Helical" evidence="6">
    <location>
        <begin position="774"/>
        <end position="794"/>
    </location>
</feature>
<dbReference type="KEGG" id="spir:CWM47_17015"/>
<reference evidence="9 10" key="1">
    <citation type="submission" date="2017-11" db="EMBL/GenBank/DDBJ databases">
        <title>Taxonomic description and genome sequences of Spirosoma HA7 sp. nov., isolated from pollen microhabitat of Corylus avellana.</title>
        <authorList>
            <person name="Ambika Manirajan B."/>
            <person name="Suarez C."/>
            <person name="Ratering S."/>
            <person name="Geissler-Plaum R."/>
            <person name="Cardinale M."/>
            <person name="Sylvia S."/>
        </authorList>
    </citation>
    <scope>NUCLEOTIDE SEQUENCE [LARGE SCALE GENOMIC DNA]</scope>
    <source>
        <strain evidence="9 10">HA7</strain>
    </source>
</reference>
<evidence type="ECO:0000259" key="7">
    <source>
        <dbReference type="Pfam" id="PF02687"/>
    </source>
</evidence>
<dbReference type="PANTHER" id="PTHR30572:SF18">
    <property type="entry name" value="ABC-TYPE MACROLIDE FAMILY EXPORT SYSTEM PERMEASE COMPONENT 2"/>
    <property type="match status" value="1"/>
</dbReference>
<sequence>MLQNYIKIAWRNLVRNRAFSAINIVGLALGLATCLLIMLFVLDELSYDRFNEKADRIVRVIFRGTSAGGKMNEAHVMPPTAQTLKADYPEVEEATRIRQGGVPVVTVDNKTFRDASVAFVDSNFFQVFTLPLLEGRDAGPNAKTALNRPNTAVITKAMASKYFGNQNPIGKMIAMKSWNATYQVTGVIDQVPVNSHFHFDLFLSMSSIPEAKASSWMTSEFFTYLVLPKGYDYTQLEAKLPQVVEKYMGPQLQQSMGMSLAQFRKKGNDIGLYLQPLTDIHLHSDFAYDLGTNGNIQYVYIFGSIALFMLIIACINFMNLSTAGAAKRAKEVGIRKVMGSVRSSLTSQFLVESLLLTALALALAVGLVYLALPAFNELADKALTLNFFTTFWLLPGLLLLGVLVGILAGSYPAFFLSSFKPIVVLKSAKFTGSRQSIGLRSGLVVVQFSISIILTVGTTVVYQQLNYIRNKKLGYDKEQVLVLPETWLLGKNETVFREQVMQDSRVVNVSTSTYLPAGPSNNNNFFVYPETNTTQLVKTLRYYVDYAYMPTLGMQLAAGRNFSKTYGTDSLGVILNETAAKTLGWSNAVGHTISHSDNQGHTSTFRVIGVVKDFHFKSLHEPISPLVMTLGQTGGTVIVKVKTKDLTGLLANLKKQWDQLAPEAPFTYSFLDDRFNNVYKSEQKIGQILGLFAGLTIFVACLGLFGLAMFTAEQRTKEIGVRKVLGASVASIVGLLSKDFLKLVLIAILLAVPVAWYVMDKWLQDFAYKIDLSWWVFAMAGVLAISIALLTVSFQSVKAALMNPVKSLRSE</sequence>
<keyword evidence="3 6" id="KW-0812">Transmembrane</keyword>
<comment type="subcellular location">
    <subcellularLocation>
        <location evidence="1">Cell membrane</location>
        <topology evidence="1">Multi-pass membrane protein</topology>
    </subcellularLocation>
</comment>
<gene>
    <name evidence="9" type="ORF">CWM47_17015</name>
</gene>
<feature type="domain" description="ABC3 transporter permease C-terminal" evidence="7">
    <location>
        <begin position="304"/>
        <end position="419"/>
    </location>
</feature>
<evidence type="ECO:0000313" key="10">
    <source>
        <dbReference type="Proteomes" id="UP000232883"/>
    </source>
</evidence>
<organism evidence="9 10">
    <name type="scientific">Spirosoma pollinicola</name>
    <dbReference type="NCBI Taxonomy" id="2057025"/>
    <lineage>
        <taxon>Bacteria</taxon>
        <taxon>Pseudomonadati</taxon>
        <taxon>Bacteroidota</taxon>
        <taxon>Cytophagia</taxon>
        <taxon>Cytophagales</taxon>
        <taxon>Cytophagaceae</taxon>
        <taxon>Spirosoma</taxon>
    </lineage>
</organism>
<keyword evidence="5 6" id="KW-0472">Membrane</keyword>
<evidence type="ECO:0000256" key="4">
    <source>
        <dbReference type="ARBA" id="ARBA00022989"/>
    </source>
</evidence>
<keyword evidence="9" id="KW-0132">Cell division</keyword>
<dbReference type="AlphaFoldDB" id="A0A2K8Z0N8"/>
<feature type="transmembrane region" description="Helical" evidence="6">
    <location>
        <begin position="740"/>
        <end position="759"/>
    </location>
</feature>
<dbReference type="InterPro" id="IPR025857">
    <property type="entry name" value="MacB_PCD"/>
</dbReference>
<keyword evidence="10" id="KW-1185">Reference proteome</keyword>
<feature type="transmembrane region" description="Helical" evidence="6">
    <location>
        <begin position="688"/>
        <end position="712"/>
    </location>
</feature>
<name>A0A2K8Z0N8_9BACT</name>
<dbReference type="InterPro" id="IPR003838">
    <property type="entry name" value="ABC3_permease_C"/>
</dbReference>
<evidence type="ECO:0000256" key="6">
    <source>
        <dbReference type="SAM" id="Phobius"/>
    </source>
</evidence>